<protein>
    <recommendedName>
        <fullName evidence="3">Pectate lyase superfamily protein domain-containing protein</fullName>
    </recommendedName>
</protein>
<dbReference type="SUPFAM" id="SSF51126">
    <property type="entry name" value="Pectin lyase-like"/>
    <property type="match status" value="1"/>
</dbReference>
<reference evidence="1 2" key="1">
    <citation type="submission" date="2017-07" db="EMBL/GenBank/DDBJ databases">
        <title>Isolation and whole genome analysis of endospore-forming bacteria from heroin.</title>
        <authorList>
            <person name="Kalinowski J."/>
            <person name="Ahrens B."/>
            <person name="Al-Dilaimi A."/>
            <person name="Winkler A."/>
            <person name="Wibberg D."/>
            <person name="Schleenbecker U."/>
            <person name="Ruckert C."/>
            <person name="Wolfel R."/>
            <person name="Grass G."/>
        </authorList>
    </citation>
    <scope>NUCLEOTIDE SEQUENCE [LARGE SCALE GENOMIC DNA]</scope>
    <source>
        <strain evidence="1 2">7521-2</strain>
    </source>
</reference>
<comment type="caution">
    <text evidence="1">The sequence shown here is derived from an EMBL/GenBank/DDBJ whole genome shotgun (WGS) entry which is preliminary data.</text>
</comment>
<evidence type="ECO:0000313" key="2">
    <source>
        <dbReference type="Proteomes" id="UP000216961"/>
    </source>
</evidence>
<proteinExistence type="predicted"/>
<dbReference type="AlphaFoldDB" id="A0AA91TWQ8"/>
<evidence type="ECO:0008006" key="3">
    <source>
        <dbReference type="Google" id="ProtNLM"/>
    </source>
</evidence>
<accession>A0AA91TWQ8</accession>
<dbReference type="InterPro" id="IPR011050">
    <property type="entry name" value="Pectin_lyase_fold/virulence"/>
</dbReference>
<evidence type="ECO:0000313" key="1">
    <source>
        <dbReference type="EMBL" id="PAD85006.1"/>
    </source>
</evidence>
<sequence>MSGFYLDPNNSDSKIKNINKKIEGFISLEMFGAKIDEESPGYDSTAAFIKAINFFNGGSGKLKLSKGTYNFSSQLNLGGIILEGSGIQATKLRLTKSLGTNVPAIITNPSTLRRECTLRDFSLVGKGSWVIGTKNANGDGIQIIGSQKIENVRVERFDKGVIIDTIGGHCSLVNVKSTNNFYNLFIQKDNGDNFYFDCDFSGAQMASIGVSSDANMSGGGTILRTHVGFAPYGIYQEQGTATNKDFIVDVLFDHVRFESIGNAAIYTEQYSNINGSGISNSKFIDVGFSWNSSYKIQSRVAESSVVVGYCHDVIIYEPGLNPFKGNGSNKAFKIAQNTARWIGKFNVSDFPFTNLLYPNDITIKSLNGSTSGSMRLHQSIASPDIKTYVVRLSNFKHDADANLTLSFDIPFVTNPYILNPTDIPISVTRNDITISKIASGLVYNSNIIIQGV</sequence>
<name>A0AA91TWQ8_NIACI</name>
<organism evidence="1 2">
    <name type="scientific">Niallia circulans</name>
    <name type="common">Bacillus circulans</name>
    <dbReference type="NCBI Taxonomy" id="1397"/>
    <lineage>
        <taxon>Bacteria</taxon>
        <taxon>Bacillati</taxon>
        <taxon>Bacillota</taxon>
        <taxon>Bacilli</taxon>
        <taxon>Bacillales</taxon>
        <taxon>Bacillaceae</taxon>
        <taxon>Niallia</taxon>
    </lineage>
</organism>
<dbReference type="RefSeq" id="WP_095328548.1">
    <property type="nucleotide sequence ID" value="NZ_NPBQ01000013.1"/>
</dbReference>
<dbReference type="EMBL" id="NPBQ01000013">
    <property type="protein sequence ID" value="PAD85006.1"/>
    <property type="molecule type" value="Genomic_DNA"/>
</dbReference>
<gene>
    <name evidence="1" type="ORF">CHH57_01460</name>
</gene>
<dbReference type="Proteomes" id="UP000216961">
    <property type="component" value="Unassembled WGS sequence"/>
</dbReference>